<feature type="transmembrane region" description="Helical" evidence="8">
    <location>
        <begin position="227"/>
        <end position="258"/>
    </location>
</feature>
<dbReference type="EMBL" id="FOMG01000029">
    <property type="protein sequence ID" value="SFD28442.1"/>
    <property type="molecule type" value="Genomic_DNA"/>
</dbReference>
<dbReference type="PANTHER" id="PTHR33908">
    <property type="entry name" value="MANNOSYLTRANSFERASE YKCB-RELATED"/>
    <property type="match status" value="1"/>
</dbReference>
<organism evidence="10 11">
    <name type="scientific">Clostridium uliginosum</name>
    <dbReference type="NCBI Taxonomy" id="119641"/>
    <lineage>
        <taxon>Bacteria</taxon>
        <taxon>Bacillati</taxon>
        <taxon>Bacillota</taxon>
        <taxon>Clostridia</taxon>
        <taxon>Eubacteriales</taxon>
        <taxon>Clostridiaceae</taxon>
        <taxon>Clostridium</taxon>
    </lineage>
</organism>
<feature type="transmembrane region" description="Helical" evidence="8">
    <location>
        <begin position="360"/>
        <end position="381"/>
    </location>
</feature>
<dbReference type="PANTHER" id="PTHR33908:SF11">
    <property type="entry name" value="MEMBRANE PROTEIN"/>
    <property type="match status" value="1"/>
</dbReference>
<feature type="transmembrane region" description="Helical" evidence="8">
    <location>
        <begin position="191"/>
        <end position="215"/>
    </location>
</feature>
<sequence>MNKFSETFTRFMNKTIKSLLFFVLIGSLGIMVANIIGFSKSTIVYLIVSGISIFMGYRIFKLNIPTRKRLLLILIMGFMLRILWLLNMPSVPSSDFKLIYDSSIKFLKGDTSMFRGTAYIARFPHLTMMVLYTALINFLFPLKSLLVIKIINLLFGLVDIILLYLLGDIIFKNKKYAQFVAFIAAIFPPFITYTSVLCTENIAIPFYLLSMYIFIHYSRNKKSKFQLLICGIILSVGNLFRTTAMVVLIAYVIYIGIYFLDSIYEKLKDIVILVTSYLLIMIIVSTTLQSLNITERQLWNAREPKITSTLKGSNYKAFGRWNEEDAKFIEEHINNYDELQEKSKEIILDRFRSNSVFKTIIFLLGKFTLQWSVGDFEGYVWAQMDVPEDQIKFPIKKEGTLAIQLIYTLIMLLVFIGLSNKNLITKIKEVNLFYLILGGYGIAYLFVEEQGRYGYICCYVLIFLSIFGIDKMVTKFNYNLNTKCIDTKYDMQTVKTLN</sequence>
<feature type="transmembrane region" description="Helical" evidence="8">
    <location>
        <begin position="69"/>
        <end position="86"/>
    </location>
</feature>
<evidence type="ECO:0000256" key="7">
    <source>
        <dbReference type="ARBA" id="ARBA00023136"/>
    </source>
</evidence>
<dbReference type="GO" id="GO:0016763">
    <property type="term" value="F:pentosyltransferase activity"/>
    <property type="evidence" value="ECO:0007669"/>
    <property type="project" value="TreeGrafter"/>
</dbReference>
<evidence type="ECO:0000256" key="5">
    <source>
        <dbReference type="ARBA" id="ARBA00022692"/>
    </source>
</evidence>
<name>A0A1I1R2F8_9CLOT</name>
<keyword evidence="11" id="KW-1185">Reference proteome</keyword>
<evidence type="ECO:0000313" key="11">
    <source>
        <dbReference type="Proteomes" id="UP000199263"/>
    </source>
</evidence>
<dbReference type="GO" id="GO:0009103">
    <property type="term" value="P:lipopolysaccharide biosynthetic process"/>
    <property type="evidence" value="ECO:0007669"/>
    <property type="project" value="UniProtKB-ARBA"/>
</dbReference>
<feature type="transmembrane region" description="Helical" evidence="8">
    <location>
        <begin position="152"/>
        <end position="171"/>
    </location>
</feature>
<keyword evidence="5 8" id="KW-0812">Transmembrane</keyword>
<keyword evidence="6 8" id="KW-1133">Transmembrane helix</keyword>
<evidence type="ECO:0000313" key="10">
    <source>
        <dbReference type="EMBL" id="SFD28442.1"/>
    </source>
</evidence>
<dbReference type="OrthoDB" id="2787520at2"/>
<dbReference type="Pfam" id="PF13231">
    <property type="entry name" value="PMT_2"/>
    <property type="match status" value="1"/>
</dbReference>
<evidence type="ECO:0000256" key="6">
    <source>
        <dbReference type="ARBA" id="ARBA00022989"/>
    </source>
</evidence>
<evidence type="ECO:0000256" key="1">
    <source>
        <dbReference type="ARBA" id="ARBA00004651"/>
    </source>
</evidence>
<evidence type="ECO:0000256" key="2">
    <source>
        <dbReference type="ARBA" id="ARBA00022475"/>
    </source>
</evidence>
<evidence type="ECO:0000259" key="9">
    <source>
        <dbReference type="Pfam" id="PF13231"/>
    </source>
</evidence>
<feature type="domain" description="Glycosyltransferase RgtA/B/C/D-like" evidence="9">
    <location>
        <begin position="135"/>
        <end position="287"/>
    </location>
</feature>
<keyword evidence="2" id="KW-1003">Cell membrane</keyword>
<accession>A0A1I1R2F8</accession>
<keyword evidence="4 10" id="KW-0808">Transferase</keyword>
<evidence type="ECO:0000256" key="3">
    <source>
        <dbReference type="ARBA" id="ARBA00022676"/>
    </source>
</evidence>
<dbReference type="STRING" id="119641.SAMN05421842_12944"/>
<keyword evidence="3 10" id="KW-0328">Glycosyltransferase</keyword>
<feature type="transmembrane region" description="Helical" evidence="8">
    <location>
        <begin position="20"/>
        <end position="37"/>
    </location>
</feature>
<evidence type="ECO:0000256" key="8">
    <source>
        <dbReference type="SAM" id="Phobius"/>
    </source>
</evidence>
<dbReference type="InterPro" id="IPR050297">
    <property type="entry name" value="LipidA_mod_glycosyltrf_83"/>
</dbReference>
<evidence type="ECO:0000256" key="4">
    <source>
        <dbReference type="ARBA" id="ARBA00022679"/>
    </source>
</evidence>
<proteinExistence type="predicted"/>
<feature type="transmembrane region" description="Helical" evidence="8">
    <location>
        <begin position="430"/>
        <end position="447"/>
    </location>
</feature>
<feature type="transmembrane region" description="Helical" evidence="8">
    <location>
        <begin position="270"/>
        <end position="288"/>
    </location>
</feature>
<dbReference type="RefSeq" id="WP_090093661.1">
    <property type="nucleotide sequence ID" value="NZ_FOMG01000029.1"/>
</dbReference>
<feature type="transmembrane region" description="Helical" evidence="8">
    <location>
        <begin position="43"/>
        <end position="60"/>
    </location>
</feature>
<reference evidence="10 11" key="1">
    <citation type="submission" date="2016-10" db="EMBL/GenBank/DDBJ databases">
        <authorList>
            <person name="de Groot N.N."/>
        </authorList>
    </citation>
    <scope>NUCLEOTIDE SEQUENCE [LARGE SCALE GENOMIC DNA]</scope>
    <source>
        <strain evidence="10 11">DSM 12992</strain>
    </source>
</reference>
<dbReference type="InterPro" id="IPR038731">
    <property type="entry name" value="RgtA/B/C-like"/>
</dbReference>
<comment type="subcellular location">
    <subcellularLocation>
        <location evidence="1">Cell membrane</location>
        <topology evidence="1">Multi-pass membrane protein</topology>
    </subcellularLocation>
</comment>
<dbReference type="Proteomes" id="UP000199263">
    <property type="component" value="Unassembled WGS sequence"/>
</dbReference>
<feature type="transmembrane region" description="Helical" evidence="8">
    <location>
        <begin position="401"/>
        <end position="418"/>
    </location>
</feature>
<dbReference type="AlphaFoldDB" id="A0A1I1R2F8"/>
<dbReference type="GO" id="GO:0005886">
    <property type="term" value="C:plasma membrane"/>
    <property type="evidence" value="ECO:0007669"/>
    <property type="project" value="UniProtKB-SubCell"/>
</dbReference>
<feature type="transmembrane region" description="Helical" evidence="8">
    <location>
        <begin position="453"/>
        <end position="473"/>
    </location>
</feature>
<gene>
    <name evidence="10" type="ORF">SAMN05421842_12944</name>
</gene>
<keyword evidence="7 8" id="KW-0472">Membrane</keyword>
<feature type="transmembrane region" description="Helical" evidence="8">
    <location>
        <begin position="119"/>
        <end position="140"/>
    </location>
</feature>
<protein>
    <submittedName>
        <fullName evidence="10">Dolichyl-phosphate-mannose-protein mannosyltransferase</fullName>
    </submittedName>
</protein>